<sequence length="229" mass="26434">MKETERSALKSPLNHKKRATCRETCTCGSGKDGVFLDNDDITDVMLTWGFCLVGYFTQRHPGKEALLKLCNDWKVQYDYVPNVNGWILFKFKTAEDRAKVLAEGPYQIYGRGLILKELPRKIEGIALKERRRVRPLGKATEGSRMLNRPSNDLVSGLLQFWRRLPWWRLRAVGARKKPEKLIILQLTLFYCWVKRALAQRLQLFDAVLRASKFGPSEAEEQADCHNSYA</sequence>
<dbReference type="InterPro" id="IPR025558">
    <property type="entry name" value="DUF4283"/>
</dbReference>
<organism evidence="2 3">
    <name type="scientific">Striga asiatica</name>
    <name type="common">Asiatic witchweed</name>
    <name type="synonym">Buchnera asiatica</name>
    <dbReference type="NCBI Taxonomy" id="4170"/>
    <lineage>
        <taxon>Eukaryota</taxon>
        <taxon>Viridiplantae</taxon>
        <taxon>Streptophyta</taxon>
        <taxon>Embryophyta</taxon>
        <taxon>Tracheophyta</taxon>
        <taxon>Spermatophyta</taxon>
        <taxon>Magnoliopsida</taxon>
        <taxon>eudicotyledons</taxon>
        <taxon>Gunneridae</taxon>
        <taxon>Pentapetalae</taxon>
        <taxon>asterids</taxon>
        <taxon>lamiids</taxon>
        <taxon>Lamiales</taxon>
        <taxon>Orobanchaceae</taxon>
        <taxon>Buchnereae</taxon>
        <taxon>Striga</taxon>
    </lineage>
</organism>
<gene>
    <name evidence="2" type="ORF">STAS_07479</name>
</gene>
<keyword evidence="3" id="KW-1185">Reference proteome</keyword>
<protein>
    <submittedName>
        <fullName evidence="2">Plastid-lipid associated protein PAP / fibrillinfamily protein</fullName>
    </submittedName>
</protein>
<comment type="caution">
    <text evidence="2">The sequence shown here is derived from an EMBL/GenBank/DDBJ whole genome shotgun (WGS) entry which is preliminary data.</text>
</comment>
<dbReference type="Proteomes" id="UP000325081">
    <property type="component" value="Unassembled WGS sequence"/>
</dbReference>
<evidence type="ECO:0000313" key="2">
    <source>
        <dbReference type="EMBL" id="GER31480.1"/>
    </source>
</evidence>
<name>A0A5A7PFF8_STRAF</name>
<proteinExistence type="predicted"/>
<evidence type="ECO:0000313" key="3">
    <source>
        <dbReference type="Proteomes" id="UP000325081"/>
    </source>
</evidence>
<accession>A0A5A7PFF8</accession>
<reference evidence="3" key="1">
    <citation type="journal article" date="2019" name="Curr. Biol.">
        <title>Genome Sequence of Striga asiatica Provides Insight into the Evolution of Plant Parasitism.</title>
        <authorList>
            <person name="Yoshida S."/>
            <person name="Kim S."/>
            <person name="Wafula E.K."/>
            <person name="Tanskanen J."/>
            <person name="Kim Y.M."/>
            <person name="Honaas L."/>
            <person name="Yang Z."/>
            <person name="Spallek T."/>
            <person name="Conn C.E."/>
            <person name="Ichihashi Y."/>
            <person name="Cheong K."/>
            <person name="Cui S."/>
            <person name="Der J.P."/>
            <person name="Gundlach H."/>
            <person name="Jiao Y."/>
            <person name="Hori C."/>
            <person name="Ishida J.K."/>
            <person name="Kasahara H."/>
            <person name="Kiba T."/>
            <person name="Kim M.S."/>
            <person name="Koo N."/>
            <person name="Laohavisit A."/>
            <person name="Lee Y.H."/>
            <person name="Lumba S."/>
            <person name="McCourt P."/>
            <person name="Mortimer J.C."/>
            <person name="Mutuku J.M."/>
            <person name="Nomura T."/>
            <person name="Sasaki-Sekimoto Y."/>
            <person name="Seto Y."/>
            <person name="Wang Y."/>
            <person name="Wakatake T."/>
            <person name="Sakakibara H."/>
            <person name="Demura T."/>
            <person name="Yamaguchi S."/>
            <person name="Yoneyama K."/>
            <person name="Manabe R.I."/>
            <person name="Nelson D.C."/>
            <person name="Schulman A.H."/>
            <person name="Timko M.P."/>
            <person name="dePamphilis C.W."/>
            <person name="Choi D."/>
            <person name="Shirasu K."/>
        </authorList>
    </citation>
    <scope>NUCLEOTIDE SEQUENCE [LARGE SCALE GENOMIC DNA]</scope>
    <source>
        <strain evidence="3">cv. UVA1</strain>
    </source>
</reference>
<dbReference type="Pfam" id="PF14111">
    <property type="entry name" value="DUF4283"/>
    <property type="match status" value="1"/>
</dbReference>
<evidence type="ECO:0000259" key="1">
    <source>
        <dbReference type="Pfam" id="PF14111"/>
    </source>
</evidence>
<dbReference type="AlphaFoldDB" id="A0A5A7PFF8"/>
<feature type="domain" description="DUF4283" evidence="1">
    <location>
        <begin position="47"/>
        <end position="119"/>
    </location>
</feature>
<dbReference type="OrthoDB" id="1746909at2759"/>
<dbReference type="EMBL" id="BKCP01004483">
    <property type="protein sequence ID" value="GER31480.1"/>
    <property type="molecule type" value="Genomic_DNA"/>
</dbReference>